<dbReference type="Proteomes" id="UP000244523">
    <property type="component" value="Unassembled WGS sequence"/>
</dbReference>
<accession>A0A2T6KLX2</accession>
<gene>
    <name evidence="1" type="ORF">C8N45_102216</name>
</gene>
<name>A0A2T6KLX2_9RHOB</name>
<dbReference type="AlphaFoldDB" id="A0A2T6KLX2"/>
<proteinExistence type="predicted"/>
<protein>
    <submittedName>
        <fullName evidence="1">Uncharacterized protein</fullName>
    </submittedName>
</protein>
<keyword evidence="2" id="KW-1185">Reference proteome</keyword>
<comment type="caution">
    <text evidence="1">The sequence shown here is derived from an EMBL/GenBank/DDBJ whole genome shotgun (WGS) entry which is preliminary data.</text>
</comment>
<reference evidence="1 2" key="1">
    <citation type="submission" date="2018-04" db="EMBL/GenBank/DDBJ databases">
        <title>Genomic Encyclopedia of Archaeal and Bacterial Type Strains, Phase II (KMG-II): from individual species to whole genera.</title>
        <authorList>
            <person name="Goeker M."/>
        </authorList>
    </citation>
    <scope>NUCLEOTIDE SEQUENCE [LARGE SCALE GENOMIC DNA]</scope>
    <source>
        <strain evidence="1 2">DSM 29955</strain>
    </source>
</reference>
<evidence type="ECO:0000313" key="2">
    <source>
        <dbReference type="Proteomes" id="UP000244523"/>
    </source>
</evidence>
<evidence type="ECO:0000313" key="1">
    <source>
        <dbReference type="EMBL" id="PUB17206.1"/>
    </source>
</evidence>
<sequence length="342" mass="39130">MHKNPRRNQTQRLRQLIESLPISLTRDHSDPDERMIGWQVDRQTAIREPDNHCAKLLAVMGELKRDGKNAFRERTDGALRARARLSTAIEDLYYGQDDAEGAWRFERLKTGILLYFAQTDDHADYIAQHQPPEEAATGQNDALKELDELERQADQILRTLALGQFSNDLHDIFLLSAAGELNHETPLHRLVAEQTDLPHVIRMALMTPAEQRDIAQRDAIAHVEQLLRTAHEEREAAANVIAALQDASRTLSDEISRLGGAIQTATKKERVRLERHTRQARLAWVDTQKQIASLTERLADRNNWHEENLPVLREKLNVLCAERPDLAASREFDRVNGLRRAM</sequence>
<organism evidence="1 2">
    <name type="scientific">Yoonia sediminilitoris</name>
    <dbReference type="NCBI Taxonomy" id="1286148"/>
    <lineage>
        <taxon>Bacteria</taxon>
        <taxon>Pseudomonadati</taxon>
        <taxon>Pseudomonadota</taxon>
        <taxon>Alphaproteobacteria</taxon>
        <taxon>Rhodobacterales</taxon>
        <taxon>Paracoccaceae</taxon>
        <taxon>Yoonia</taxon>
    </lineage>
</organism>
<dbReference type="EMBL" id="QBUD01000002">
    <property type="protein sequence ID" value="PUB17206.1"/>
    <property type="molecule type" value="Genomic_DNA"/>
</dbReference>